<dbReference type="PATRIC" id="fig|547559.17.peg.4082"/>
<feature type="region of interest" description="Disordered" evidence="13">
    <location>
        <begin position="416"/>
        <end position="438"/>
    </location>
</feature>
<dbReference type="NCBIfam" id="TIGR04207">
    <property type="entry name" value="halo_sig_pep"/>
    <property type="match status" value="1"/>
</dbReference>
<evidence type="ECO:0000313" key="17">
    <source>
        <dbReference type="EMBL" id="ADD05206.1"/>
    </source>
</evidence>
<name>D3SUE8_NATMM</name>
<evidence type="ECO:0000256" key="13">
    <source>
        <dbReference type="SAM" id="MobiDB-lite"/>
    </source>
</evidence>
<protein>
    <submittedName>
        <fullName evidence="17">Uncharacterized protein</fullName>
    </submittedName>
</protein>
<dbReference type="KEGG" id="nmg:Nmag_1630"/>
<evidence type="ECO:0000313" key="20">
    <source>
        <dbReference type="Proteomes" id="UP000011543"/>
    </source>
</evidence>
<dbReference type="EMBL" id="AOHS01000063">
    <property type="protein sequence ID" value="ELY23242.1"/>
    <property type="molecule type" value="Genomic_DNA"/>
</dbReference>
<dbReference type="GO" id="GO:0030115">
    <property type="term" value="C:S-layer"/>
    <property type="evidence" value="ECO:0007669"/>
    <property type="project" value="UniProtKB-SubCell"/>
</dbReference>
<evidence type="ECO:0000313" key="19">
    <source>
        <dbReference type="Proteomes" id="UP000001879"/>
    </source>
</evidence>
<dbReference type="Proteomes" id="UP000001879">
    <property type="component" value="Chromosome"/>
</dbReference>
<feature type="compositionally biased region" description="Acidic residues" evidence="13">
    <location>
        <begin position="767"/>
        <end position="809"/>
    </location>
</feature>
<keyword evidence="8" id="KW-0812">Transmembrane</keyword>
<evidence type="ECO:0000256" key="5">
    <source>
        <dbReference type="ARBA" id="ARBA00022512"/>
    </source>
</evidence>
<dbReference type="AlphaFoldDB" id="D3SUE8"/>
<evidence type="ECO:0000256" key="12">
    <source>
        <dbReference type="ARBA" id="ARBA00023180"/>
    </source>
</evidence>
<dbReference type="PaxDb" id="547559-Nmag_1630"/>
<keyword evidence="6" id="KW-0964">Secreted</keyword>
<evidence type="ECO:0000256" key="1">
    <source>
        <dbReference type="ARBA" id="ARBA00004236"/>
    </source>
</evidence>
<dbReference type="Pfam" id="PF25162">
    <property type="entry name" value="DUF7827"/>
    <property type="match status" value="1"/>
</dbReference>
<dbReference type="Gene3D" id="2.60.40.10">
    <property type="entry name" value="Immunoglobulins"/>
    <property type="match status" value="1"/>
</dbReference>
<proteinExistence type="inferred from homology"/>
<feature type="domain" description="CARDB" evidence="14">
    <location>
        <begin position="678"/>
        <end position="756"/>
    </location>
</feature>
<evidence type="ECO:0000256" key="9">
    <source>
        <dbReference type="ARBA" id="ARBA00022729"/>
    </source>
</evidence>
<dbReference type="Proteomes" id="UP000011543">
    <property type="component" value="Unassembled WGS sequence"/>
</dbReference>
<reference evidence="17" key="4">
    <citation type="submission" date="2016-09" db="EMBL/GenBank/DDBJ databases">
        <authorList>
            <person name="Pfeiffer F."/>
        </authorList>
    </citation>
    <scope>NUCLEOTIDE SEQUENCE</scope>
    <source>
        <strain evidence="17">ATCC 43099</strain>
    </source>
</reference>
<reference evidence="18 20" key="3">
    <citation type="journal article" date="2014" name="PLoS Genet.">
        <title>Phylogenetically driven sequencing of extremely halophilic archaea reveals strategies for static and dynamic osmo-response.</title>
        <authorList>
            <person name="Becker E.A."/>
            <person name="Seitzer P.M."/>
            <person name="Tritt A."/>
            <person name="Larsen D."/>
            <person name="Krusor M."/>
            <person name="Yao A.I."/>
            <person name="Wu D."/>
            <person name="Madern D."/>
            <person name="Eisen J.A."/>
            <person name="Darling A.E."/>
            <person name="Facciotti M.T."/>
        </authorList>
    </citation>
    <scope>NUCLEOTIDE SEQUENCE [LARGE SCALE GENOMIC DNA]</scope>
    <source>
        <strain evidence="20">ATCC 43099 / DSM 3394 / CCM 3739 / CIP 104546 / IAM 13178 / JCM 8861 / NBRC 102185 / NCIMB 2190 / MS3</strain>
        <strain evidence="18">MS-3</strain>
    </source>
</reference>
<dbReference type="InterPro" id="IPR013783">
    <property type="entry name" value="Ig-like_fold"/>
</dbReference>
<keyword evidence="12" id="KW-0325">Glycoprotein</keyword>
<dbReference type="NCBIfam" id="TIGR04126">
    <property type="entry name" value="PGF_CTERM"/>
    <property type="match status" value="1"/>
</dbReference>
<dbReference type="InterPro" id="IPR057149">
    <property type="entry name" value="DUF7827"/>
</dbReference>
<evidence type="ECO:0000259" key="15">
    <source>
        <dbReference type="Pfam" id="PF18204"/>
    </source>
</evidence>
<evidence type="ECO:0000259" key="16">
    <source>
        <dbReference type="Pfam" id="PF25162"/>
    </source>
</evidence>
<reference evidence="17 19" key="2">
    <citation type="journal article" date="2012" name="BMC Genomics">
        <title>A comparative genomics perspective on the genetic content of the alkaliphilic haloarchaeon Natrialba magadii ATCC 43099T.</title>
        <authorList>
            <person name="Siddaramappa S."/>
            <person name="Challacombe J.F."/>
            <person name="Decastro R.E."/>
            <person name="Pfeiffer F."/>
            <person name="Sastre D.E."/>
            <person name="Gimenez M.I."/>
            <person name="Paggi R.A."/>
            <person name="Detter J.C."/>
            <person name="Davenport K.W."/>
            <person name="Goodwin L.A."/>
            <person name="Kyrpides N."/>
            <person name="Tapia R."/>
            <person name="Pitluck S."/>
            <person name="Lucas S."/>
            <person name="Woyke T."/>
            <person name="Maupin-Furlow J.A."/>
        </authorList>
    </citation>
    <scope>NUCLEOTIDE SEQUENCE [LARGE SCALE GENOMIC DNA]</scope>
    <source>
        <strain evidence="17">ATCC 43099</strain>
        <strain evidence="19">ATCC 43099 / DSM 3394 / CCM 3739 / CIP 104546 / IAM 13178 / JCM 8861 / NBRC 102185 / NCIMB 2190 / MS3</strain>
    </source>
</reference>
<evidence type="ECO:0000259" key="14">
    <source>
        <dbReference type="Pfam" id="PF07705"/>
    </source>
</evidence>
<keyword evidence="10" id="KW-1133">Transmembrane helix</keyword>
<dbReference type="Pfam" id="PF07705">
    <property type="entry name" value="CARDB"/>
    <property type="match status" value="1"/>
</dbReference>
<feature type="region of interest" description="Disordered" evidence="13">
    <location>
        <begin position="717"/>
        <end position="740"/>
    </location>
</feature>
<dbReference type="RefSeq" id="WP_004217501.1">
    <property type="nucleotide sequence ID" value="NC_013922.1"/>
</dbReference>
<sequence>MTSNTTFREKGRAVFLAALMVLSVVAMSATFAGAAAAFNSDTYDEGPTITSSENLDDVWVGQEITLVDDDWDGDFVSIAEGPETTGEDPDTVTTVGFDDDEVTFNTEELVEGEIYHIYAHGDTTETFEFEDDAFEATSENLDVSFESDTVAEDGTLDLEVSSDRPEQSLNISSDDFDADELDDIFNSEDVDVYDHGDEDVITLKTVEDDDEIPANFLDVESGEYEFEFDVTDSIDSDNATIEVRDSDADREFVNGPYTQQQGDEFNITVDHDDTNDAFVTIGDYEDAGYEVGLFVEDTEGDHDEINITFNAHEAGQGDEYDAISAQQEDVNLEIAYMQVVDSDTIHINDDYFDESDLDSEYDTVEDDITDSSATPTATLDNPLAATDYELNVGDGYEVDDGAVEFTDRSDSSFINLEPVGAPGDVTTHTAPEDDSMSDLDDFEDATVTATDSFAEDDYLLLTVEDAGLTGAFPSDDDVSVGANTDDDEGLSALDIELEIEQTDVASNLGDEVWNTSDEADNDLEVSLVNGGDYDGELLIFNIDTEFDEGDYEWTLLFDEGDYIDEDEEVEIEGEFAVEERDVTLNAVDEVPNVDGAELSGDTNVAPGTEIDMVSSATGEFVLTDDPVVADDYSFTGAFDFSDYEPGIEFDVEAEEPEGASDDFTAELVDGDGPVINVDTDAPDEVKVGDDATLDVTISNNGGATAEDVEIGVVIDGENVDEDTESLDADESWTSSYDIPTDVAGDVEWSVTADDAEDDGVTTVSEKDDTDDDKSDDDKSDDDGADDDGAADDGAAADDGTDDGETDDDGSPGFGVAVALAALLGAAMLALRKQN</sequence>
<comment type="subcellular location">
    <subcellularLocation>
        <location evidence="1">Cell membrane</location>
    </subcellularLocation>
    <subcellularLocation>
        <location evidence="2">Secreted</location>
        <location evidence="2">Cell wall</location>
        <location evidence="2">S-layer</location>
    </subcellularLocation>
</comment>
<dbReference type="EMBL" id="CP001932">
    <property type="protein sequence ID" value="ADD05206.1"/>
    <property type="molecule type" value="Genomic_DNA"/>
</dbReference>
<keyword evidence="9" id="KW-0732">Signal</keyword>
<dbReference type="InterPro" id="IPR026452">
    <property type="entry name" value="Surf_glycop_sig_pep"/>
</dbReference>
<gene>
    <name evidence="17" type="ordered locus">Nmag_1630</name>
    <name evidence="18" type="ORF">C500_20671</name>
</gene>
<dbReference type="eggNOG" id="arCOG06273">
    <property type="taxonomic scope" value="Archaea"/>
</dbReference>
<feature type="domain" description="DUF7827" evidence="16">
    <location>
        <begin position="247"/>
        <end position="358"/>
    </location>
</feature>
<accession>D3SUE8</accession>
<feature type="compositionally biased region" description="Acidic residues" evidence="13">
    <location>
        <begin position="717"/>
        <end position="730"/>
    </location>
</feature>
<evidence type="ECO:0000256" key="11">
    <source>
        <dbReference type="ARBA" id="ARBA00023136"/>
    </source>
</evidence>
<feature type="domain" description="PGF-CTERM archaeal protein-sorting signal" evidence="15">
    <location>
        <begin position="811"/>
        <end position="832"/>
    </location>
</feature>
<keyword evidence="19" id="KW-1185">Reference proteome</keyword>
<evidence type="ECO:0000256" key="8">
    <source>
        <dbReference type="ARBA" id="ARBA00022692"/>
    </source>
</evidence>
<keyword evidence="7" id="KW-0701">S-layer</keyword>
<evidence type="ECO:0000256" key="4">
    <source>
        <dbReference type="ARBA" id="ARBA00022475"/>
    </source>
</evidence>
<evidence type="ECO:0000313" key="18">
    <source>
        <dbReference type="EMBL" id="ELY23242.1"/>
    </source>
</evidence>
<keyword evidence="11" id="KW-0472">Membrane</keyword>
<keyword evidence="5" id="KW-0134">Cell wall</keyword>
<evidence type="ECO:0000256" key="2">
    <source>
        <dbReference type="ARBA" id="ARBA00004237"/>
    </source>
</evidence>
<evidence type="ECO:0000256" key="3">
    <source>
        <dbReference type="ARBA" id="ARBA00009327"/>
    </source>
</evidence>
<dbReference type="Pfam" id="PF18204">
    <property type="entry name" value="PGF-CTERM"/>
    <property type="match status" value="1"/>
</dbReference>
<evidence type="ECO:0000256" key="10">
    <source>
        <dbReference type="ARBA" id="ARBA00022989"/>
    </source>
</evidence>
<evidence type="ECO:0000256" key="7">
    <source>
        <dbReference type="ARBA" id="ARBA00022601"/>
    </source>
</evidence>
<comment type="similarity">
    <text evidence="3">Belongs to the halobacterial S-layer protein family.</text>
</comment>
<dbReference type="HOGENOM" id="CLU_011657_0_0_2"/>
<organism evidence="17 19">
    <name type="scientific">Natrialba magadii (strain ATCC 43099 / DSM 3394 / CCM 3739 / CIP 104546 / IAM 13178 / JCM 8861 / NBRC 102185 / NCIMB 2190 / MS3)</name>
    <name type="common">Natronobacterium magadii</name>
    <dbReference type="NCBI Taxonomy" id="547559"/>
    <lineage>
        <taxon>Archaea</taxon>
        <taxon>Methanobacteriati</taxon>
        <taxon>Methanobacteriota</taxon>
        <taxon>Stenosarchaea group</taxon>
        <taxon>Halobacteria</taxon>
        <taxon>Halobacteriales</taxon>
        <taxon>Natrialbaceae</taxon>
        <taxon>Natrialba</taxon>
    </lineage>
</organism>
<dbReference type="GeneID" id="8824465"/>
<dbReference type="InterPro" id="IPR026371">
    <property type="entry name" value="PGF_CTERM"/>
</dbReference>
<dbReference type="GO" id="GO:0005886">
    <property type="term" value="C:plasma membrane"/>
    <property type="evidence" value="ECO:0007669"/>
    <property type="project" value="UniProtKB-SubCell"/>
</dbReference>
<evidence type="ECO:0000256" key="6">
    <source>
        <dbReference type="ARBA" id="ARBA00022525"/>
    </source>
</evidence>
<dbReference type="OrthoDB" id="169503at2157"/>
<dbReference type="NCBIfam" id="NF045517">
    <property type="entry name" value="halo_surf_dom"/>
    <property type="match status" value="1"/>
</dbReference>
<reference evidence="19" key="1">
    <citation type="submission" date="2010-02" db="EMBL/GenBank/DDBJ databases">
        <title>Complete sequence of chromosome of Natrialba magadii ATCC 43099.</title>
        <authorList>
            <consortium name="US DOE Joint Genome Institute"/>
            <person name="Lucas S."/>
            <person name="Copeland A."/>
            <person name="Lapidus A."/>
            <person name="Cheng J.-F."/>
            <person name="Bruce D."/>
            <person name="Goodwin L."/>
            <person name="Pitluck S."/>
            <person name="Davenport K."/>
            <person name="Saunders E."/>
            <person name="Detter J.C."/>
            <person name="Han C."/>
            <person name="Tapia R."/>
            <person name="Land M."/>
            <person name="Hauser L."/>
            <person name="Kyrpides N."/>
            <person name="Mikhailova N."/>
            <person name="De Castro R.E."/>
            <person name="Maupin-Furlow J.A."/>
            <person name="Woyke T."/>
        </authorList>
    </citation>
    <scope>NUCLEOTIDE SEQUENCE [LARGE SCALE GENOMIC DNA]</scope>
    <source>
        <strain evidence="19">ATCC 43099 / DSM 3394 / CCM 3739 / CIP 104546 / IAM 13178 / JCM 8861 / NBRC 102185 / NCIMB 2190 / MS3</strain>
    </source>
</reference>
<keyword evidence="4" id="KW-1003">Cell membrane</keyword>
<dbReference type="InterPro" id="IPR011635">
    <property type="entry name" value="CARDB"/>
</dbReference>
<feature type="region of interest" description="Disordered" evidence="13">
    <location>
        <begin position="753"/>
        <end position="813"/>
    </location>
</feature>